<accession>A0A7Z7VXD9</accession>
<dbReference type="Proteomes" id="UP000264146">
    <property type="component" value="Chromosome"/>
</dbReference>
<proteinExistence type="predicted"/>
<sequence length="33" mass="3726">MTQEQIDELTQRIVNLGLKTGALKDIIEKEGIK</sequence>
<dbReference type="EMBL" id="LR962863">
    <property type="protein sequence ID" value="CAD7359816.1"/>
    <property type="molecule type" value="Genomic_DNA"/>
</dbReference>
<name>A0A7Z7VXD9_STASC</name>
<evidence type="ECO:0000313" key="1">
    <source>
        <dbReference type="EMBL" id="CAD7359816.1"/>
    </source>
</evidence>
<dbReference type="EMBL" id="UHEF01000001">
    <property type="protein sequence ID" value="SUM88999.1"/>
    <property type="molecule type" value="Genomic_DNA"/>
</dbReference>
<reference evidence="1 3" key="2">
    <citation type="submission" date="2020-11" db="EMBL/GenBank/DDBJ databases">
        <authorList>
            <consortium name="Pathogen Informatics"/>
        </authorList>
    </citation>
    <scope>NUCLEOTIDE SEQUENCE [LARGE SCALE GENOMIC DNA]</scope>
    <source>
        <strain evidence="1 3">NCTC12218</strain>
    </source>
</reference>
<reference evidence="2" key="1">
    <citation type="submission" date="2018-06" db="EMBL/GenBank/DDBJ databases">
        <authorList>
            <consortium name="Pathogen Informatics"/>
            <person name="Doyle S."/>
        </authorList>
    </citation>
    <scope>NUCLEOTIDE SEQUENCE [LARGE SCALE GENOMIC DNA]</scope>
    <source>
        <strain evidence="2">NCTC12218</strain>
    </source>
</reference>
<evidence type="ECO:0000313" key="2">
    <source>
        <dbReference type="EMBL" id="SUM88999.1"/>
    </source>
</evidence>
<protein>
    <submittedName>
        <fullName evidence="2">Uncharacterized protein</fullName>
    </submittedName>
</protein>
<gene>
    <name evidence="2" type="ORF">NCTC12218_01478</name>
</gene>
<dbReference type="AlphaFoldDB" id="A0A7Z7VXD9"/>
<evidence type="ECO:0000313" key="3">
    <source>
        <dbReference type="Proteomes" id="UP000264146"/>
    </source>
</evidence>
<organism evidence="2">
    <name type="scientific">Staphylococcus schleiferi</name>
    <dbReference type="NCBI Taxonomy" id="1295"/>
    <lineage>
        <taxon>Bacteria</taxon>
        <taxon>Bacillati</taxon>
        <taxon>Bacillota</taxon>
        <taxon>Bacilli</taxon>
        <taxon>Bacillales</taxon>
        <taxon>Staphylococcaceae</taxon>
        <taxon>Staphylococcus</taxon>
    </lineage>
</organism>